<proteinExistence type="predicted"/>
<evidence type="ECO:0000313" key="2">
    <source>
        <dbReference type="EMBL" id="TQM93431.1"/>
    </source>
</evidence>
<comment type="caution">
    <text evidence="2">The sequence shown here is derived from an EMBL/GenBank/DDBJ whole genome shotgun (WGS) entry which is preliminary data.</text>
</comment>
<dbReference type="RefSeq" id="WP_142081345.1">
    <property type="nucleotide sequence ID" value="NZ_VFPT01000001.1"/>
</dbReference>
<name>A0A543KED2_9RHOB</name>
<reference evidence="2 3" key="1">
    <citation type="submission" date="2019-06" db="EMBL/GenBank/DDBJ databases">
        <title>Genomic Encyclopedia of Archaeal and Bacterial Type Strains, Phase II (KMG-II): from individual species to whole genera.</title>
        <authorList>
            <person name="Goeker M."/>
        </authorList>
    </citation>
    <scope>NUCLEOTIDE SEQUENCE [LARGE SCALE GENOMIC DNA]</scope>
    <source>
        <strain evidence="2 3">DSM 18423</strain>
    </source>
</reference>
<feature type="region of interest" description="Disordered" evidence="1">
    <location>
        <begin position="41"/>
        <end position="68"/>
    </location>
</feature>
<evidence type="ECO:0000256" key="1">
    <source>
        <dbReference type="SAM" id="MobiDB-lite"/>
    </source>
</evidence>
<keyword evidence="3" id="KW-1185">Reference proteome</keyword>
<evidence type="ECO:0000313" key="3">
    <source>
        <dbReference type="Proteomes" id="UP000320582"/>
    </source>
</evidence>
<accession>A0A543KED2</accession>
<feature type="compositionally biased region" description="Low complexity" evidence="1">
    <location>
        <begin position="42"/>
        <end position="51"/>
    </location>
</feature>
<gene>
    <name evidence="2" type="ORF">BD293_2066</name>
</gene>
<dbReference type="Proteomes" id="UP000320582">
    <property type="component" value="Unassembled WGS sequence"/>
</dbReference>
<feature type="compositionally biased region" description="Polar residues" evidence="1">
    <location>
        <begin position="54"/>
        <end position="68"/>
    </location>
</feature>
<dbReference type="PROSITE" id="PS51257">
    <property type="entry name" value="PROKAR_LIPOPROTEIN"/>
    <property type="match status" value="1"/>
</dbReference>
<dbReference type="EMBL" id="VFPT01000001">
    <property type="protein sequence ID" value="TQM93431.1"/>
    <property type="molecule type" value="Genomic_DNA"/>
</dbReference>
<protein>
    <submittedName>
        <fullName evidence="2">Uncharacterized protein</fullName>
    </submittedName>
</protein>
<dbReference type="AlphaFoldDB" id="A0A543KED2"/>
<sequence>MKFNLTGPGIARPGKGHITCLAAVFLLAGCTLNPLGTPAPRPVSVAPSAPVTGTAPSDMQTTGTTDSASAAEQACMGAGRERNLDVVGVVGSRSATDTNGEPSRDVMLRVRRNGSEIEVRCNYATSTGLARIMLI</sequence>
<organism evidence="2 3">
    <name type="scientific">Roseinatronobacter monicus</name>
    <dbReference type="NCBI Taxonomy" id="393481"/>
    <lineage>
        <taxon>Bacteria</taxon>
        <taxon>Pseudomonadati</taxon>
        <taxon>Pseudomonadota</taxon>
        <taxon>Alphaproteobacteria</taxon>
        <taxon>Rhodobacterales</taxon>
        <taxon>Paracoccaceae</taxon>
        <taxon>Roseinatronobacter</taxon>
    </lineage>
</organism>
<dbReference type="OrthoDB" id="7867071at2"/>